<dbReference type="GO" id="GO:0009279">
    <property type="term" value="C:cell outer membrane"/>
    <property type="evidence" value="ECO:0007669"/>
    <property type="project" value="UniProtKB-SubCell"/>
</dbReference>
<comment type="caution">
    <text evidence="15">The sequence shown here is derived from an EMBL/GenBank/DDBJ whole genome shotgun (WGS) entry which is preliminary data.</text>
</comment>
<keyword evidence="5" id="KW-0732">Signal</keyword>
<feature type="domain" description="TonB-dependent receptor plug" evidence="14">
    <location>
        <begin position="97"/>
        <end position="216"/>
    </location>
</feature>
<dbReference type="GO" id="GO:0044718">
    <property type="term" value="P:siderophore transmembrane transport"/>
    <property type="evidence" value="ECO:0007669"/>
    <property type="project" value="TreeGrafter"/>
</dbReference>
<evidence type="ECO:0000256" key="8">
    <source>
        <dbReference type="ARBA" id="ARBA00023170"/>
    </source>
</evidence>
<organism evidence="15 16">
    <name type="scientific">Filimonas zeae</name>
    <dbReference type="NCBI Taxonomy" id="1737353"/>
    <lineage>
        <taxon>Bacteria</taxon>
        <taxon>Pseudomonadati</taxon>
        <taxon>Bacteroidota</taxon>
        <taxon>Chitinophagia</taxon>
        <taxon>Chitinophagales</taxon>
        <taxon>Chitinophagaceae</taxon>
        <taxon>Filimonas</taxon>
    </lineage>
</organism>
<evidence type="ECO:0000259" key="14">
    <source>
        <dbReference type="Pfam" id="PF07715"/>
    </source>
</evidence>
<dbReference type="PROSITE" id="PS52016">
    <property type="entry name" value="TONB_DEPENDENT_REC_3"/>
    <property type="match status" value="1"/>
</dbReference>
<dbReference type="Pfam" id="PF00593">
    <property type="entry name" value="TonB_dep_Rec_b-barrel"/>
    <property type="match status" value="1"/>
</dbReference>
<dbReference type="InterPro" id="IPR039426">
    <property type="entry name" value="TonB-dep_rcpt-like"/>
</dbReference>
<dbReference type="Gene3D" id="2.170.130.10">
    <property type="entry name" value="TonB-dependent receptor, plug domain"/>
    <property type="match status" value="1"/>
</dbReference>
<comment type="subcellular location">
    <subcellularLocation>
        <location evidence="1 10">Cell outer membrane</location>
        <topology evidence="1 10">Multi-pass membrane protein</topology>
    </subcellularLocation>
</comment>
<dbReference type="EMBL" id="BMIB01000004">
    <property type="protein sequence ID" value="GGH75225.1"/>
    <property type="molecule type" value="Genomic_DNA"/>
</dbReference>
<reference evidence="15" key="1">
    <citation type="journal article" date="2014" name="Int. J. Syst. Evol. Microbiol.">
        <title>Complete genome sequence of Corynebacterium casei LMG S-19264T (=DSM 44701T), isolated from a smear-ripened cheese.</title>
        <authorList>
            <consortium name="US DOE Joint Genome Institute (JGI-PGF)"/>
            <person name="Walter F."/>
            <person name="Albersmeier A."/>
            <person name="Kalinowski J."/>
            <person name="Ruckert C."/>
        </authorList>
    </citation>
    <scope>NUCLEOTIDE SEQUENCE</scope>
    <source>
        <strain evidence="15">CGMCC 1.15290</strain>
    </source>
</reference>
<dbReference type="Pfam" id="PF13715">
    <property type="entry name" value="CarbopepD_reg_2"/>
    <property type="match status" value="1"/>
</dbReference>
<evidence type="ECO:0000313" key="16">
    <source>
        <dbReference type="Proteomes" id="UP000627292"/>
    </source>
</evidence>
<protein>
    <submittedName>
        <fullName evidence="15">SusC/RagA family TonB-linked outer membrane protein</fullName>
    </submittedName>
</protein>
<name>A0A917J2A2_9BACT</name>
<keyword evidence="7 10" id="KW-0472">Membrane</keyword>
<gene>
    <name evidence="15" type="ORF">GCM10011379_38580</name>
</gene>
<feature type="domain" description="TonB-dependent receptor-like beta-barrel" evidence="13">
    <location>
        <begin position="419"/>
        <end position="787"/>
    </location>
</feature>
<keyword evidence="8" id="KW-0675">Receptor</keyword>
<dbReference type="InterPro" id="IPR036942">
    <property type="entry name" value="Beta-barrel_TonB_sf"/>
</dbReference>
<keyword evidence="4 10" id="KW-0812">Transmembrane</keyword>
<evidence type="ECO:0000256" key="12">
    <source>
        <dbReference type="SAM" id="MobiDB-lite"/>
    </source>
</evidence>
<evidence type="ECO:0000256" key="5">
    <source>
        <dbReference type="ARBA" id="ARBA00022729"/>
    </source>
</evidence>
<evidence type="ECO:0000256" key="11">
    <source>
        <dbReference type="RuleBase" id="RU003357"/>
    </source>
</evidence>
<dbReference type="AlphaFoldDB" id="A0A917J2A2"/>
<evidence type="ECO:0000256" key="4">
    <source>
        <dbReference type="ARBA" id="ARBA00022692"/>
    </source>
</evidence>
<dbReference type="SUPFAM" id="SSF49464">
    <property type="entry name" value="Carboxypeptidase regulatory domain-like"/>
    <property type="match status" value="1"/>
</dbReference>
<keyword evidence="16" id="KW-1185">Reference proteome</keyword>
<dbReference type="RefSeq" id="WP_229687925.1">
    <property type="nucleotide sequence ID" value="NZ_BMIB01000004.1"/>
</dbReference>
<evidence type="ECO:0000256" key="10">
    <source>
        <dbReference type="PROSITE-ProRule" id="PRU01360"/>
    </source>
</evidence>
<dbReference type="InterPro" id="IPR000531">
    <property type="entry name" value="Beta-barrel_TonB"/>
</dbReference>
<dbReference type="InterPro" id="IPR012910">
    <property type="entry name" value="Plug_dom"/>
</dbReference>
<dbReference type="Gene3D" id="2.40.170.20">
    <property type="entry name" value="TonB-dependent receptor, beta-barrel domain"/>
    <property type="match status" value="1"/>
</dbReference>
<dbReference type="SUPFAM" id="SSF56935">
    <property type="entry name" value="Porins"/>
    <property type="match status" value="1"/>
</dbReference>
<evidence type="ECO:0000256" key="6">
    <source>
        <dbReference type="ARBA" id="ARBA00023077"/>
    </source>
</evidence>
<evidence type="ECO:0000313" key="15">
    <source>
        <dbReference type="EMBL" id="GGH75225.1"/>
    </source>
</evidence>
<dbReference type="Pfam" id="PF07715">
    <property type="entry name" value="Plug"/>
    <property type="match status" value="1"/>
</dbReference>
<evidence type="ECO:0000259" key="13">
    <source>
        <dbReference type="Pfam" id="PF00593"/>
    </source>
</evidence>
<evidence type="ECO:0000256" key="2">
    <source>
        <dbReference type="ARBA" id="ARBA00022448"/>
    </source>
</evidence>
<evidence type="ECO:0000256" key="7">
    <source>
        <dbReference type="ARBA" id="ARBA00023136"/>
    </source>
</evidence>
<dbReference type="Proteomes" id="UP000627292">
    <property type="component" value="Unassembled WGS sequence"/>
</dbReference>
<keyword evidence="9 10" id="KW-0998">Cell outer membrane</keyword>
<dbReference type="Gene3D" id="2.60.40.1120">
    <property type="entry name" value="Carboxypeptidase-like, regulatory domain"/>
    <property type="match status" value="1"/>
</dbReference>
<accession>A0A917J2A2</accession>
<evidence type="ECO:0000256" key="9">
    <source>
        <dbReference type="ARBA" id="ARBA00023237"/>
    </source>
</evidence>
<dbReference type="NCBIfam" id="TIGR04057">
    <property type="entry name" value="SusC_RagA_signa"/>
    <property type="match status" value="1"/>
</dbReference>
<keyword evidence="3 10" id="KW-1134">Transmembrane beta strand</keyword>
<evidence type="ECO:0000256" key="1">
    <source>
        <dbReference type="ARBA" id="ARBA00004571"/>
    </source>
</evidence>
<evidence type="ECO:0000256" key="3">
    <source>
        <dbReference type="ARBA" id="ARBA00022452"/>
    </source>
</evidence>
<feature type="region of interest" description="Disordered" evidence="12">
    <location>
        <begin position="1"/>
        <end position="25"/>
    </location>
</feature>
<dbReference type="PANTHER" id="PTHR30069:SF29">
    <property type="entry name" value="HEMOGLOBIN AND HEMOGLOBIN-HAPTOGLOBIN-BINDING PROTEIN 1-RELATED"/>
    <property type="match status" value="1"/>
</dbReference>
<dbReference type="InterPro" id="IPR008969">
    <property type="entry name" value="CarboxyPept-like_regulatory"/>
</dbReference>
<reference evidence="15" key="2">
    <citation type="submission" date="2020-09" db="EMBL/GenBank/DDBJ databases">
        <authorList>
            <person name="Sun Q."/>
            <person name="Zhou Y."/>
        </authorList>
    </citation>
    <scope>NUCLEOTIDE SEQUENCE</scope>
    <source>
        <strain evidence="15">CGMCC 1.15290</strain>
    </source>
</reference>
<dbReference type="GO" id="GO:0015344">
    <property type="term" value="F:siderophore uptake transmembrane transporter activity"/>
    <property type="evidence" value="ECO:0007669"/>
    <property type="project" value="TreeGrafter"/>
</dbReference>
<dbReference type="InterPro" id="IPR037066">
    <property type="entry name" value="Plug_dom_sf"/>
</dbReference>
<sequence length="1013" mass="110158">MALAQGRLVTGKVRDKNGSPIEGASISVKGSRTATAANPQGTFSINVTPGVVLEISALNFETLEVKVQNQTTLDITLVPKESLMDEVVVVAYGAAKKSSVSGSLTTVTTKQLAGATTESIDKALVGKVAGVRVSSATGDPGSSGQINIRGVGSISASTSPLYVIDGVPMKTGEDMAYYGKSSNILSSMNPDDIQSVTILKDAAAASLYGSRAANGVVVITTKKGASGKTKINYKGEYGWSKMAVNAFQMMSGPELVKYEQAALEGYYLQDEKALLPTEANYGNAAILADAKQFALDNAGSWVDDASVNTNWRDYVYRHGTSQDHQVSMSGGNEKTTFYMGIGMNKTDGIVRGSGFDRYSGRLNIDHKANKWLTVGLKEMFSYTSQNGFRDQKDQEQGIGTTSPLGILFALNPTSKVYNDDGSLNLNAGWGKVSNPIAMLNGSSAARETINSKTYRNLTNGEIGIKILPELNFRSVLGADIINVQNFEFWSPTSVNGETTKGLGSRYNFTSTTLTSSNTLRYAKTFGSHNLDVLGGFEAQKERLTNLIATAQGYSTDKLPELANGQPNQASSSTSGATLESFLGSVNYNYNNKYFLTSSIRRDGSSRLGANNRWGNFWSVGGQWKLGAEDFIRNISWINDLRVRASYGTSGTLPPDYYAQLGLYAFSGGYGSNSAINLSQANNPNLSWEKSRNMNVGVDIAFLKRVRFTAEYYKKITTDLLFQVPVSYLSGFSSSWQNLGKIQNSGFEFEVHTDNIIAKKANGFNWSTDFNLTTQKAIVKELPNGDDISYGDGNMYLHRQGLSMYSFYLPEWAGVDPESGNAQFLVSPGKSDDKTFVYGEAGRAVVGKAIPDVTGGITNTFSYKGVDVSFLVTYQFGGSLFDYPGYFSHHYGVRMGSFNLDKDIEGNYWTKPGDVAKYPRPVYANANRPDRWSSNLIKSTDNIRLREVSVGYNLPKGVAKRVFAENIRVYARSINTAMIWAKTKNIDPDVPLNGYRQVDTPPARLIFVGVNLDF</sequence>
<dbReference type="InterPro" id="IPR023997">
    <property type="entry name" value="TonB-dep_OMP_SusC/RagA_CS"/>
</dbReference>
<dbReference type="NCBIfam" id="TIGR04056">
    <property type="entry name" value="OMP_RagA_SusC"/>
    <property type="match status" value="1"/>
</dbReference>
<keyword evidence="6 11" id="KW-0798">TonB box</keyword>
<proteinExistence type="inferred from homology"/>
<dbReference type="PANTHER" id="PTHR30069">
    <property type="entry name" value="TONB-DEPENDENT OUTER MEMBRANE RECEPTOR"/>
    <property type="match status" value="1"/>
</dbReference>
<dbReference type="InterPro" id="IPR023996">
    <property type="entry name" value="TonB-dep_OMP_SusC/RagA"/>
</dbReference>
<comment type="similarity">
    <text evidence="10 11">Belongs to the TonB-dependent receptor family.</text>
</comment>
<keyword evidence="2 10" id="KW-0813">Transport</keyword>